<keyword evidence="7" id="KW-1185">Reference proteome</keyword>
<evidence type="ECO:0000256" key="2">
    <source>
        <dbReference type="ARBA" id="ARBA00023180"/>
    </source>
</evidence>
<reference evidence="6 7" key="1">
    <citation type="submission" date="2013-11" db="EMBL/GenBank/DDBJ databases">
        <title>Genome sequencing of Stegodyphus mimosarum.</title>
        <authorList>
            <person name="Bechsgaard J."/>
        </authorList>
    </citation>
    <scope>NUCLEOTIDE SEQUENCE [LARGE SCALE GENOMIC DNA]</scope>
</reference>
<evidence type="ECO:0000313" key="7">
    <source>
        <dbReference type="Proteomes" id="UP000054359"/>
    </source>
</evidence>
<sequence>MGDALIVAPMMRTASYHSKIQQKSQKRTYLYVFMYQTEESYYTQRMGCIHGEDLPYVFGAPLVNSLSHFHRNFSRPEASISEAVMTYWTNFVKFGDPNNAAEEDGKITSERGRGRFEKIVWPLYDSVHQKYIAIAMKPRLKDHYHAHRLSFWLNLIPTLHRSAAAETTARHHQLEDHDNPLSYDGVYRQRPLQDPNPVLFYTTTPFITSTQQPGDQLTFTPELSSSTEDSSITAATTSNNTDSLAMIMQQGAYSTALSVTIAIGCSLLILNILIFAGVYYQRDKHRTECMQKREYQLHPDGISCNSTPQSKQAHLISSVPSPIDHLSPPSFMTLTQLTEAGTLPSKMMPPSSISQEAQQHPEAQPLLSTSSRSTPPHAHHLHHHHPHWPATTGSNHTMGSHPQQQQQEMRV</sequence>
<protein>
    <submittedName>
        <fullName evidence="6">Neuroligin-4, X-linked</fullName>
    </submittedName>
</protein>
<dbReference type="InterPro" id="IPR029058">
    <property type="entry name" value="AB_hydrolase_fold"/>
</dbReference>
<dbReference type="OrthoDB" id="3200163at2759"/>
<dbReference type="InterPro" id="IPR002018">
    <property type="entry name" value="CarbesteraseB"/>
</dbReference>
<accession>A0A087U2K9</accession>
<organism evidence="6 7">
    <name type="scientific">Stegodyphus mimosarum</name>
    <name type="common">African social velvet spider</name>
    <dbReference type="NCBI Taxonomy" id="407821"/>
    <lineage>
        <taxon>Eukaryota</taxon>
        <taxon>Metazoa</taxon>
        <taxon>Ecdysozoa</taxon>
        <taxon>Arthropoda</taxon>
        <taxon>Chelicerata</taxon>
        <taxon>Arachnida</taxon>
        <taxon>Araneae</taxon>
        <taxon>Araneomorphae</taxon>
        <taxon>Entelegynae</taxon>
        <taxon>Eresoidea</taxon>
        <taxon>Eresidae</taxon>
        <taxon>Stegodyphus</taxon>
    </lineage>
</organism>
<dbReference type="AlphaFoldDB" id="A0A087U2K9"/>
<feature type="region of interest" description="Disordered" evidence="3">
    <location>
        <begin position="342"/>
        <end position="411"/>
    </location>
</feature>
<dbReference type="STRING" id="407821.A0A087U2K9"/>
<dbReference type="InterPro" id="IPR051093">
    <property type="entry name" value="Neuroligin/BSAL"/>
</dbReference>
<dbReference type="OMA" id="SLAMIMQ"/>
<evidence type="ECO:0000259" key="5">
    <source>
        <dbReference type="Pfam" id="PF00135"/>
    </source>
</evidence>
<proteinExistence type="inferred from homology"/>
<feature type="transmembrane region" description="Helical" evidence="4">
    <location>
        <begin position="256"/>
        <end position="280"/>
    </location>
</feature>
<dbReference type="SUPFAM" id="SSF53474">
    <property type="entry name" value="alpha/beta-Hydrolases"/>
    <property type="match status" value="1"/>
</dbReference>
<evidence type="ECO:0000256" key="4">
    <source>
        <dbReference type="SAM" id="Phobius"/>
    </source>
</evidence>
<dbReference type="Pfam" id="PF00135">
    <property type="entry name" value="COesterase"/>
    <property type="match status" value="1"/>
</dbReference>
<feature type="domain" description="Carboxylesterase type B" evidence="5">
    <location>
        <begin position="1"/>
        <end position="152"/>
    </location>
</feature>
<keyword evidence="4" id="KW-0812">Transmembrane</keyword>
<feature type="compositionally biased region" description="Low complexity" evidence="3">
    <location>
        <begin position="365"/>
        <end position="376"/>
    </location>
</feature>
<evidence type="ECO:0000256" key="1">
    <source>
        <dbReference type="ARBA" id="ARBA00005964"/>
    </source>
</evidence>
<keyword evidence="2" id="KW-0325">Glycoprotein</keyword>
<keyword evidence="4" id="KW-0472">Membrane</keyword>
<evidence type="ECO:0000313" key="6">
    <source>
        <dbReference type="EMBL" id="KFM71598.1"/>
    </source>
</evidence>
<dbReference type="PANTHER" id="PTHR43903">
    <property type="entry name" value="NEUROLIGIN"/>
    <property type="match status" value="1"/>
</dbReference>
<feature type="compositionally biased region" description="Basic residues" evidence="3">
    <location>
        <begin position="377"/>
        <end position="387"/>
    </location>
</feature>
<feature type="region of interest" description="Disordered" evidence="3">
    <location>
        <begin position="209"/>
        <end position="236"/>
    </location>
</feature>
<dbReference type="EMBL" id="KK117858">
    <property type="protein sequence ID" value="KFM71598.1"/>
    <property type="molecule type" value="Genomic_DNA"/>
</dbReference>
<evidence type="ECO:0000256" key="3">
    <source>
        <dbReference type="SAM" id="MobiDB-lite"/>
    </source>
</evidence>
<feature type="compositionally biased region" description="Polar residues" evidence="3">
    <location>
        <begin position="209"/>
        <end position="228"/>
    </location>
</feature>
<name>A0A087U2K9_STEMI</name>
<gene>
    <name evidence="6" type="ORF">X975_01268</name>
</gene>
<feature type="non-terminal residue" evidence="6">
    <location>
        <position position="411"/>
    </location>
</feature>
<feature type="compositionally biased region" description="Polar residues" evidence="3">
    <location>
        <begin position="391"/>
        <end position="411"/>
    </location>
</feature>
<dbReference type="Gene3D" id="3.40.50.1820">
    <property type="entry name" value="alpha/beta hydrolase"/>
    <property type="match status" value="1"/>
</dbReference>
<dbReference type="Proteomes" id="UP000054359">
    <property type="component" value="Unassembled WGS sequence"/>
</dbReference>
<keyword evidence="4" id="KW-1133">Transmembrane helix</keyword>
<comment type="similarity">
    <text evidence="1">Belongs to the type-B carboxylesterase/lipase family.</text>
</comment>